<dbReference type="InterPro" id="IPR001226">
    <property type="entry name" value="Flavodoxin_CS"/>
</dbReference>
<dbReference type="AlphaFoldDB" id="A0A7H9E9D2"/>
<dbReference type="PROSITE" id="PS00201">
    <property type="entry name" value="FLAVODOXIN"/>
    <property type="match status" value="1"/>
</dbReference>
<dbReference type="PANTHER" id="PTHR39201">
    <property type="entry name" value="EXPORTED PROTEIN-RELATED"/>
    <property type="match status" value="1"/>
</dbReference>
<dbReference type="EMBL" id="CP047415">
    <property type="protein sequence ID" value="QLL74139.1"/>
    <property type="molecule type" value="Genomic_DNA"/>
</dbReference>
<reference evidence="2 3" key="1">
    <citation type="submission" date="2020-01" db="EMBL/GenBank/DDBJ databases">
        <title>Complete and circular genome sequences of six lactobacillus isolates from horses.</title>
        <authorList>
            <person name="Hassan H.M."/>
        </authorList>
    </citation>
    <scope>NUCLEOTIDE SEQUENCE [LARGE SCALE GENOMIC DNA]</scope>
    <source>
        <strain evidence="2 3">1D</strain>
    </source>
</reference>
<dbReference type="Proteomes" id="UP000510660">
    <property type="component" value="Chromosome"/>
</dbReference>
<dbReference type="PANTHER" id="PTHR39201:SF1">
    <property type="entry name" value="FLAVODOXIN-LIKE DOMAIN-CONTAINING PROTEIN"/>
    <property type="match status" value="1"/>
</dbReference>
<keyword evidence="1" id="KW-0732">Signal</keyword>
<feature type="signal peptide" evidence="1">
    <location>
        <begin position="1"/>
        <end position="18"/>
    </location>
</feature>
<evidence type="ECO:0000313" key="3">
    <source>
        <dbReference type="Proteomes" id="UP000510660"/>
    </source>
</evidence>
<gene>
    <name evidence="2" type="ORF">GTO85_07135</name>
</gene>
<evidence type="ECO:0000256" key="1">
    <source>
        <dbReference type="SAM" id="SignalP"/>
    </source>
</evidence>
<dbReference type="InterPro" id="IPR029039">
    <property type="entry name" value="Flavoprotein-like_sf"/>
</dbReference>
<sequence>MKHKSLKKFLLAGLGVLAATTLFNTNRTNSVQAAKKSSDSLVIYFSKTGNTERAAKRIQKETGARILRITPKKAYLRDYYVTTRVAQDQIRQNIHPTNKTAKHKEI</sequence>
<dbReference type="SUPFAM" id="SSF52218">
    <property type="entry name" value="Flavoproteins"/>
    <property type="match status" value="1"/>
</dbReference>
<dbReference type="RefSeq" id="WP_222127230.1">
    <property type="nucleotide sequence ID" value="NZ_CP047415.1"/>
</dbReference>
<evidence type="ECO:0000313" key="2">
    <source>
        <dbReference type="EMBL" id="QLL74139.1"/>
    </source>
</evidence>
<organism evidence="2 3">
    <name type="scientific">Lactobacillus crispatus</name>
    <dbReference type="NCBI Taxonomy" id="47770"/>
    <lineage>
        <taxon>Bacteria</taxon>
        <taxon>Bacillati</taxon>
        <taxon>Bacillota</taxon>
        <taxon>Bacilli</taxon>
        <taxon>Lactobacillales</taxon>
        <taxon>Lactobacillaceae</taxon>
        <taxon>Lactobacillus</taxon>
    </lineage>
</organism>
<accession>A0A7H9E9D2</accession>
<name>A0A7H9E9D2_9LACO</name>
<dbReference type="Gene3D" id="3.40.50.360">
    <property type="match status" value="1"/>
</dbReference>
<evidence type="ECO:0008006" key="4">
    <source>
        <dbReference type="Google" id="ProtNLM"/>
    </source>
</evidence>
<feature type="chain" id="PRO_5039597403" description="Flavodoxin" evidence="1">
    <location>
        <begin position="19"/>
        <end position="106"/>
    </location>
</feature>
<protein>
    <recommendedName>
        <fullName evidence="4">Flavodoxin</fullName>
    </recommendedName>
</protein>
<dbReference type="GO" id="GO:0009055">
    <property type="term" value="F:electron transfer activity"/>
    <property type="evidence" value="ECO:0007669"/>
    <property type="project" value="InterPro"/>
</dbReference>
<proteinExistence type="predicted"/>
<dbReference type="GO" id="GO:0010181">
    <property type="term" value="F:FMN binding"/>
    <property type="evidence" value="ECO:0007669"/>
    <property type="project" value="InterPro"/>
</dbReference>